<dbReference type="Proteomes" id="UP000298416">
    <property type="component" value="Unassembled WGS sequence"/>
</dbReference>
<comment type="caution">
    <text evidence="11">The sequence shown here is derived from an EMBL/GenBank/DDBJ whole genome shotgun (WGS) entry which is preliminary data.</text>
</comment>
<keyword evidence="8" id="KW-0547">Nucleotide-binding</keyword>
<evidence type="ECO:0000313" key="12">
    <source>
        <dbReference type="Proteomes" id="UP000298416"/>
    </source>
</evidence>
<evidence type="ECO:0000256" key="3">
    <source>
        <dbReference type="ARBA" id="ARBA00022692"/>
    </source>
</evidence>
<dbReference type="AlphaFoldDB" id="A0A8X8XAM0"/>
<gene>
    <name evidence="11" type="ORF">SASPL_128067</name>
</gene>
<keyword evidence="5 9" id="KW-1133">Transmembrane helix</keyword>
<dbReference type="GO" id="GO:0004674">
    <property type="term" value="F:protein serine/threonine kinase activity"/>
    <property type="evidence" value="ECO:0007669"/>
    <property type="project" value="UniProtKB-KW"/>
</dbReference>
<evidence type="ECO:0000256" key="9">
    <source>
        <dbReference type="SAM" id="Phobius"/>
    </source>
</evidence>
<dbReference type="InterPro" id="IPR001245">
    <property type="entry name" value="Ser-Thr/Tyr_kinase_cat_dom"/>
</dbReference>
<dbReference type="PROSITE" id="PS50011">
    <property type="entry name" value="PROTEIN_KINASE_DOM"/>
    <property type="match status" value="1"/>
</dbReference>
<feature type="domain" description="Protein kinase" evidence="10">
    <location>
        <begin position="113"/>
        <end position="194"/>
    </location>
</feature>
<keyword evidence="12" id="KW-1185">Reference proteome</keyword>
<dbReference type="InterPro" id="IPR045874">
    <property type="entry name" value="LRK10/LRL21-25-like"/>
</dbReference>
<dbReference type="InterPro" id="IPR011009">
    <property type="entry name" value="Kinase-like_dom_sf"/>
</dbReference>
<dbReference type="InterPro" id="IPR017441">
    <property type="entry name" value="Protein_kinase_ATP_BS"/>
</dbReference>
<dbReference type="EMBL" id="PNBA02000010">
    <property type="protein sequence ID" value="KAG6410020.1"/>
    <property type="molecule type" value="Genomic_DNA"/>
</dbReference>
<feature type="binding site" evidence="8">
    <location>
        <position position="141"/>
    </location>
    <ligand>
        <name>ATP</name>
        <dbReference type="ChEBI" id="CHEBI:30616"/>
    </ligand>
</feature>
<sequence length="194" mass="21237">MMASEMPYTCGVYIIVMTSWDFKDLNNVSLLEIHESLLYGFELRICPSCGLSKIFNIFEHRQFLVVIIGLLCAAVSPPLFTICGFIAVLALLYHVVSVVTLLVDLHQFNPVLAEVVLIIGEGGYGCVYKGKLRSGQHVAVKMLGKSGGNGQDFMNEIATIGRIHHINVVDIVHKAPSELSSLISCPMVLSRSIS</sequence>
<protein>
    <recommendedName>
        <fullName evidence="10">Protein kinase domain-containing protein</fullName>
    </recommendedName>
</protein>
<keyword evidence="2" id="KW-0418">Kinase</keyword>
<evidence type="ECO:0000256" key="8">
    <source>
        <dbReference type="PROSITE-ProRule" id="PRU10141"/>
    </source>
</evidence>
<keyword evidence="4" id="KW-0732">Signal</keyword>
<keyword evidence="8" id="KW-0067">ATP-binding</keyword>
<dbReference type="InterPro" id="IPR000719">
    <property type="entry name" value="Prot_kinase_dom"/>
</dbReference>
<dbReference type="SUPFAM" id="SSF56112">
    <property type="entry name" value="Protein kinase-like (PK-like)"/>
    <property type="match status" value="1"/>
</dbReference>
<dbReference type="GO" id="GO:0005524">
    <property type="term" value="F:ATP binding"/>
    <property type="evidence" value="ECO:0007669"/>
    <property type="project" value="UniProtKB-UniRule"/>
</dbReference>
<organism evidence="11">
    <name type="scientific">Salvia splendens</name>
    <name type="common">Scarlet sage</name>
    <dbReference type="NCBI Taxonomy" id="180675"/>
    <lineage>
        <taxon>Eukaryota</taxon>
        <taxon>Viridiplantae</taxon>
        <taxon>Streptophyta</taxon>
        <taxon>Embryophyta</taxon>
        <taxon>Tracheophyta</taxon>
        <taxon>Spermatophyta</taxon>
        <taxon>Magnoliopsida</taxon>
        <taxon>eudicotyledons</taxon>
        <taxon>Gunneridae</taxon>
        <taxon>Pentapetalae</taxon>
        <taxon>asterids</taxon>
        <taxon>lamiids</taxon>
        <taxon>Lamiales</taxon>
        <taxon>Lamiaceae</taxon>
        <taxon>Nepetoideae</taxon>
        <taxon>Mentheae</taxon>
        <taxon>Salviinae</taxon>
        <taxon>Salvia</taxon>
        <taxon>Salvia subgen. Calosphace</taxon>
        <taxon>core Calosphace</taxon>
    </lineage>
</organism>
<dbReference type="PANTHER" id="PTHR27009">
    <property type="entry name" value="RUST RESISTANCE KINASE LR10-RELATED"/>
    <property type="match status" value="1"/>
</dbReference>
<evidence type="ECO:0000256" key="5">
    <source>
        <dbReference type="ARBA" id="ARBA00022989"/>
    </source>
</evidence>
<keyword evidence="7" id="KW-0325">Glycoprotein</keyword>
<keyword evidence="2" id="KW-0808">Transferase</keyword>
<evidence type="ECO:0000256" key="2">
    <source>
        <dbReference type="ARBA" id="ARBA00022527"/>
    </source>
</evidence>
<name>A0A8X8XAM0_SALSN</name>
<feature type="transmembrane region" description="Helical" evidence="9">
    <location>
        <begin position="108"/>
        <end position="127"/>
    </location>
</feature>
<dbReference type="Pfam" id="PF07714">
    <property type="entry name" value="PK_Tyr_Ser-Thr"/>
    <property type="match status" value="1"/>
</dbReference>
<evidence type="ECO:0000256" key="7">
    <source>
        <dbReference type="ARBA" id="ARBA00023180"/>
    </source>
</evidence>
<dbReference type="GO" id="GO:0016020">
    <property type="term" value="C:membrane"/>
    <property type="evidence" value="ECO:0007669"/>
    <property type="project" value="UniProtKB-SubCell"/>
</dbReference>
<evidence type="ECO:0000313" key="11">
    <source>
        <dbReference type="EMBL" id="KAG6410020.1"/>
    </source>
</evidence>
<evidence type="ECO:0000256" key="4">
    <source>
        <dbReference type="ARBA" id="ARBA00022729"/>
    </source>
</evidence>
<accession>A0A8X8XAM0</accession>
<reference evidence="11" key="2">
    <citation type="submission" date="2020-08" db="EMBL/GenBank/DDBJ databases">
        <title>Plant Genome Project.</title>
        <authorList>
            <person name="Zhang R.-G."/>
        </authorList>
    </citation>
    <scope>NUCLEOTIDE SEQUENCE</scope>
    <source>
        <strain evidence="11">Huo1</strain>
        <tissue evidence="11">Leaf</tissue>
    </source>
</reference>
<keyword evidence="6 9" id="KW-0472">Membrane</keyword>
<keyword evidence="2" id="KW-0723">Serine/threonine-protein kinase</keyword>
<feature type="transmembrane region" description="Helical" evidence="9">
    <location>
        <begin position="63"/>
        <end position="96"/>
    </location>
</feature>
<reference evidence="11" key="1">
    <citation type="submission" date="2018-01" db="EMBL/GenBank/DDBJ databases">
        <authorList>
            <person name="Mao J.F."/>
        </authorList>
    </citation>
    <scope>NUCLEOTIDE SEQUENCE</scope>
    <source>
        <strain evidence="11">Huo1</strain>
        <tissue evidence="11">Leaf</tissue>
    </source>
</reference>
<dbReference type="Gene3D" id="3.30.200.20">
    <property type="entry name" value="Phosphorylase Kinase, domain 1"/>
    <property type="match status" value="1"/>
</dbReference>
<evidence type="ECO:0000259" key="10">
    <source>
        <dbReference type="PROSITE" id="PS50011"/>
    </source>
</evidence>
<proteinExistence type="predicted"/>
<evidence type="ECO:0000256" key="1">
    <source>
        <dbReference type="ARBA" id="ARBA00004479"/>
    </source>
</evidence>
<dbReference type="PROSITE" id="PS00107">
    <property type="entry name" value="PROTEIN_KINASE_ATP"/>
    <property type="match status" value="1"/>
</dbReference>
<evidence type="ECO:0000256" key="6">
    <source>
        <dbReference type="ARBA" id="ARBA00023136"/>
    </source>
</evidence>
<keyword evidence="3 9" id="KW-0812">Transmembrane</keyword>
<comment type="subcellular location">
    <subcellularLocation>
        <location evidence="1">Membrane</location>
        <topology evidence="1">Single-pass type I membrane protein</topology>
    </subcellularLocation>
</comment>